<dbReference type="AlphaFoldDB" id="A0A2T9YBC3"/>
<keyword evidence="2" id="KW-0812">Transmembrane</keyword>
<feature type="transmembrane region" description="Helical" evidence="2">
    <location>
        <begin position="20"/>
        <end position="43"/>
    </location>
</feature>
<feature type="transmembrane region" description="Helical" evidence="2">
    <location>
        <begin position="55"/>
        <end position="77"/>
    </location>
</feature>
<evidence type="ECO:0000256" key="2">
    <source>
        <dbReference type="SAM" id="Phobius"/>
    </source>
</evidence>
<reference evidence="3 4" key="1">
    <citation type="journal article" date="2018" name="MBio">
        <title>Comparative Genomics Reveals the Core Gene Toolbox for the Fungus-Insect Symbiosis.</title>
        <authorList>
            <person name="Wang Y."/>
            <person name="Stata M."/>
            <person name="Wang W."/>
            <person name="Stajich J.E."/>
            <person name="White M.M."/>
            <person name="Moncalvo J.M."/>
        </authorList>
    </citation>
    <scope>NUCLEOTIDE SEQUENCE [LARGE SCALE GENOMIC DNA]</scope>
    <source>
        <strain evidence="3 4">SWE-8-4</strain>
    </source>
</reference>
<name>A0A2T9YBC3_9FUNG</name>
<evidence type="ECO:0000313" key="3">
    <source>
        <dbReference type="EMBL" id="PVU89637.1"/>
    </source>
</evidence>
<proteinExistence type="predicted"/>
<dbReference type="OrthoDB" id="441660at2759"/>
<evidence type="ECO:0000313" key="4">
    <source>
        <dbReference type="Proteomes" id="UP000245383"/>
    </source>
</evidence>
<evidence type="ECO:0000256" key="1">
    <source>
        <dbReference type="SAM" id="MobiDB-lite"/>
    </source>
</evidence>
<protein>
    <submittedName>
        <fullName evidence="3">Uncharacterized protein</fullName>
    </submittedName>
</protein>
<gene>
    <name evidence="3" type="ORF">BB561_005249</name>
</gene>
<feature type="region of interest" description="Disordered" evidence="1">
    <location>
        <begin position="162"/>
        <end position="183"/>
    </location>
</feature>
<feature type="transmembrane region" description="Helical" evidence="2">
    <location>
        <begin position="83"/>
        <end position="103"/>
    </location>
</feature>
<keyword evidence="4" id="KW-1185">Reference proteome</keyword>
<dbReference type="Proteomes" id="UP000245383">
    <property type="component" value="Unassembled WGS sequence"/>
</dbReference>
<keyword evidence="2" id="KW-0472">Membrane</keyword>
<comment type="caution">
    <text evidence="3">The sequence shown here is derived from an EMBL/GenBank/DDBJ whole genome shotgun (WGS) entry which is preliminary data.</text>
</comment>
<keyword evidence="2" id="KW-1133">Transmembrane helix</keyword>
<sequence length="330" mass="37543">MSKFSGILKSCPLEYPYHGTWTLVSFELLPFLCFLVELPFLKISFPSWRSWSKSAWVFMIASILVVFAIAIWFTRLAALDGFLFIYLGFFIIATFFIWAPYVFNALNSYLLKNYPEGYPPTRFPGSLFLGAKKLLNDSCSKKMGSRNDFYANKNVKTSEIHGGTAFDQSAPSSKRDTNTINTDNLQPNVLTKISSTEHHCSQSSEVIIAKRKISLQDLDINAQNYYNGAAVKSLNPNITLNKVELSTSKSVDNIINKIIYKPKYLDLPSENPWGRVKCYVHTHHWQIFYILAFFTRFPTTFSRICSGLVLGIYTHGSCAYGFDNTFYPVS</sequence>
<dbReference type="EMBL" id="MBFR01000305">
    <property type="protein sequence ID" value="PVU89637.1"/>
    <property type="molecule type" value="Genomic_DNA"/>
</dbReference>
<feature type="compositionally biased region" description="Polar residues" evidence="1">
    <location>
        <begin position="166"/>
        <end position="183"/>
    </location>
</feature>
<accession>A0A2T9YBC3</accession>
<organism evidence="3 4">
    <name type="scientific">Smittium simulii</name>
    <dbReference type="NCBI Taxonomy" id="133385"/>
    <lineage>
        <taxon>Eukaryota</taxon>
        <taxon>Fungi</taxon>
        <taxon>Fungi incertae sedis</taxon>
        <taxon>Zoopagomycota</taxon>
        <taxon>Kickxellomycotina</taxon>
        <taxon>Harpellomycetes</taxon>
        <taxon>Harpellales</taxon>
        <taxon>Legeriomycetaceae</taxon>
        <taxon>Smittium</taxon>
    </lineage>
</organism>